<evidence type="ECO:0000256" key="1">
    <source>
        <dbReference type="ARBA" id="ARBA00001400"/>
    </source>
</evidence>
<evidence type="ECO:0000256" key="2">
    <source>
        <dbReference type="ARBA" id="ARBA00006521"/>
    </source>
</evidence>
<gene>
    <name evidence="13" type="ORF">ENV75_03710</name>
</gene>
<evidence type="ECO:0000256" key="4">
    <source>
        <dbReference type="ARBA" id="ARBA00019403"/>
    </source>
</evidence>
<evidence type="ECO:0000256" key="7">
    <source>
        <dbReference type="ARBA" id="ARBA00022763"/>
    </source>
</evidence>
<keyword evidence="6" id="KW-0479">Metal-binding</keyword>
<feature type="domain" description="Uracil-DNA glycosylase-like" evidence="12">
    <location>
        <begin position="73"/>
        <end position="224"/>
    </location>
</feature>
<dbReference type="Pfam" id="PF03167">
    <property type="entry name" value="UDG"/>
    <property type="match status" value="1"/>
</dbReference>
<evidence type="ECO:0000256" key="11">
    <source>
        <dbReference type="ARBA" id="ARBA00023204"/>
    </source>
</evidence>
<dbReference type="Gene3D" id="3.40.470.10">
    <property type="entry name" value="Uracil-DNA glycosylase-like domain"/>
    <property type="match status" value="1"/>
</dbReference>
<dbReference type="InterPro" id="IPR005122">
    <property type="entry name" value="Uracil-DNA_glycosylase-like"/>
</dbReference>
<dbReference type="SMART" id="SM00987">
    <property type="entry name" value="UreE_C"/>
    <property type="match status" value="1"/>
</dbReference>
<dbReference type="GO" id="GO:0051539">
    <property type="term" value="F:4 iron, 4 sulfur cluster binding"/>
    <property type="evidence" value="ECO:0007669"/>
    <property type="project" value="UniProtKB-KW"/>
</dbReference>
<comment type="caution">
    <text evidence="13">The sequence shown here is derived from an EMBL/GenBank/DDBJ whole genome shotgun (WGS) entry which is preliminary data.</text>
</comment>
<accession>A0A7C4AJK4</accession>
<evidence type="ECO:0000256" key="3">
    <source>
        <dbReference type="ARBA" id="ARBA00012030"/>
    </source>
</evidence>
<dbReference type="EC" id="3.2.2.27" evidence="3"/>
<evidence type="ECO:0000259" key="12">
    <source>
        <dbReference type="SMART" id="SM00986"/>
    </source>
</evidence>
<dbReference type="PANTHER" id="PTHR33693">
    <property type="entry name" value="TYPE-5 URACIL-DNA GLYCOSYLASE"/>
    <property type="match status" value="1"/>
</dbReference>
<dbReference type="NCBIfam" id="TIGR00758">
    <property type="entry name" value="UDG_fam4"/>
    <property type="match status" value="1"/>
</dbReference>
<keyword evidence="8" id="KW-0378">Hydrolase</keyword>
<organism evidence="13">
    <name type="scientific">Thermodesulfovibrio aggregans</name>
    <dbReference type="NCBI Taxonomy" id="86166"/>
    <lineage>
        <taxon>Bacteria</taxon>
        <taxon>Pseudomonadati</taxon>
        <taxon>Nitrospirota</taxon>
        <taxon>Thermodesulfovibrionia</taxon>
        <taxon>Thermodesulfovibrionales</taxon>
        <taxon>Thermodesulfovibrionaceae</taxon>
        <taxon>Thermodesulfovibrio</taxon>
    </lineage>
</organism>
<evidence type="ECO:0000256" key="10">
    <source>
        <dbReference type="ARBA" id="ARBA00023014"/>
    </source>
</evidence>
<dbReference type="InterPro" id="IPR036895">
    <property type="entry name" value="Uracil-DNA_glycosylase-like_sf"/>
</dbReference>
<keyword evidence="10" id="KW-0411">Iron-sulfur</keyword>
<keyword evidence="7" id="KW-0227">DNA damage</keyword>
<evidence type="ECO:0000313" key="13">
    <source>
        <dbReference type="EMBL" id="HGG99542.1"/>
    </source>
</evidence>
<keyword evidence="11" id="KW-0234">DNA repair</keyword>
<proteinExistence type="inferred from homology"/>
<dbReference type="PANTHER" id="PTHR33693:SF1">
    <property type="entry name" value="TYPE-4 URACIL-DNA GLYCOSYLASE"/>
    <property type="match status" value="1"/>
</dbReference>
<comment type="catalytic activity">
    <reaction evidence="1">
        <text>Hydrolyzes single-stranded DNA or mismatched double-stranded DNA and polynucleotides, releasing free uracil.</text>
        <dbReference type="EC" id="3.2.2.27"/>
    </reaction>
</comment>
<dbReference type="AlphaFoldDB" id="A0A7C4AJK4"/>
<name>A0A7C4AJK4_9BACT</name>
<sequence>MGREINNILDILNFYKALGFRELPVNFLKSFYSLADTSNCSDDNSFEMVEKLNEEIRKCKKCPLSKTRKNPVCGEGNLKAKLLFVGEAPGVDEDLQGRPFVGEAGKLLSSLIQKMGFKRQDVYITNTVKCHPPGNRDPLEDEISVCFDYLKKEIEIISPLVIISLGKIATYALMGMKGKIKDIQISKIRGNVFYYNSIPVIPTFHPAYLLRNRKDKWLTWEDAQEALRRLK</sequence>
<comment type="similarity">
    <text evidence="2">Belongs to the uracil-DNA glycosylase (UDG) superfamily. Type 4 (UDGa) family.</text>
</comment>
<dbReference type="InterPro" id="IPR051536">
    <property type="entry name" value="UDG_Type-4/5"/>
</dbReference>
<dbReference type="InterPro" id="IPR005273">
    <property type="entry name" value="Ura-DNA_glyco_family4"/>
</dbReference>
<dbReference type="GO" id="GO:0006281">
    <property type="term" value="P:DNA repair"/>
    <property type="evidence" value="ECO:0007669"/>
    <property type="project" value="UniProtKB-KW"/>
</dbReference>
<dbReference type="SMART" id="SM00986">
    <property type="entry name" value="UDG"/>
    <property type="match status" value="1"/>
</dbReference>
<keyword evidence="5" id="KW-0004">4Fe-4S</keyword>
<dbReference type="GO" id="GO:0046872">
    <property type="term" value="F:metal ion binding"/>
    <property type="evidence" value="ECO:0007669"/>
    <property type="project" value="UniProtKB-KW"/>
</dbReference>
<evidence type="ECO:0000256" key="6">
    <source>
        <dbReference type="ARBA" id="ARBA00022723"/>
    </source>
</evidence>
<evidence type="ECO:0000256" key="8">
    <source>
        <dbReference type="ARBA" id="ARBA00022801"/>
    </source>
</evidence>
<keyword evidence="9" id="KW-0408">Iron</keyword>
<reference evidence="13" key="1">
    <citation type="journal article" date="2020" name="mSystems">
        <title>Genome- and Community-Level Interaction Insights into Carbon Utilization and Element Cycling Functions of Hydrothermarchaeota in Hydrothermal Sediment.</title>
        <authorList>
            <person name="Zhou Z."/>
            <person name="Liu Y."/>
            <person name="Xu W."/>
            <person name="Pan J."/>
            <person name="Luo Z.H."/>
            <person name="Li M."/>
        </authorList>
    </citation>
    <scope>NUCLEOTIDE SEQUENCE [LARGE SCALE GENOMIC DNA]</scope>
    <source>
        <strain evidence="13">SpSt-788</strain>
    </source>
</reference>
<dbReference type="SUPFAM" id="SSF52141">
    <property type="entry name" value="Uracil-DNA glycosylase-like"/>
    <property type="match status" value="1"/>
</dbReference>
<evidence type="ECO:0000256" key="5">
    <source>
        <dbReference type="ARBA" id="ARBA00022485"/>
    </source>
</evidence>
<protein>
    <recommendedName>
        <fullName evidence="4">Type-4 uracil-DNA glycosylase</fullName>
        <ecNumber evidence="3">3.2.2.27</ecNumber>
    </recommendedName>
</protein>
<dbReference type="GO" id="GO:0004844">
    <property type="term" value="F:uracil DNA N-glycosylase activity"/>
    <property type="evidence" value="ECO:0007669"/>
    <property type="project" value="UniProtKB-EC"/>
</dbReference>
<dbReference type="EMBL" id="DTHO01000038">
    <property type="protein sequence ID" value="HGG99542.1"/>
    <property type="molecule type" value="Genomic_DNA"/>
</dbReference>
<evidence type="ECO:0000256" key="9">
    <source>
        <dbReference type="ARBA" id="ARBA00023004"/>
    </source>
</evidence>
<dbReference type="CDD" id="cd10030">
    <property type="entry name" value="UDG-F4_TTUDGA_SPO1dp_like"/>
    <property type="match status" value="1"/>
</dbReference>